<dbReference type="SUPFAM" id="SSF53448">
    <property type="entry name" value="Nucleotide-diphospho-sugar transferases"/>
    <property type="match status" value="1"/>
</dbReference>
<protein>
    <recommendedName>
        <fullName evidence="2">Glycosyltransferase</fullName>
    </recommendedName>
</protein>
<evidence type="ECO:0008006" key="2">
    <source>
        <dbReference type="Google" id="ProtNLM"/>
    </source>
</evidence>
<gene>
    <name evidence="1" type="ORF">B1B_06452</name>
</gene>
<accession>T1B5F3</accession>
<name>T1B5F3_9ZZZZ</name>
<comment type="caution">
    <text evidence="1">The sequence shown here is derived from an EMBL/GenBank/DDBJ whole genome shotgun (WGS) entry which is preliminary data.</text>
</comment>
<sequence>MNHFADAFPEKLRQVDLTILIPAYNEKDAIRIILDQYCAYISEYSLPWKIMVSVDGVDGTASVVEEYS</sequence>
<dbReference type="EMBL" id="AUZY01004091">
    <property type="protein sequence ID" value="EQD65172.1"/>
    <property type="molecule type" value="Genomic_DNA"/>
</dbReference>
<proteinExistence type="predicted"/>
<dbReference type="Gene3D" id="3.90.550.10">
    <property type="entry name" value="Spore Coat Polysaccharide Biosynthesis Protein SpsA, Chain A"/>
    <property type="match status" value="1"/>
</dbReference>
<dbReference type="AlphaFoldDB" id="T1B5F3"/>
<feature type="non-terminal residue" evidence="1">
    <location>
        <position position="68"/>
    </location>
</feature>
<reference evidence="1" key="2">
    <citation type="journal article" date="2014" name="ISME J.">
        <title>Microbial stratification in low pH oxic and suboxic macroscopic growths along an acid mine drainage.</title>
        <authorList>
            <person name="Mendez-Garcia C."/>
            <person name="Mesa V."/>
            <person name="Sprenger R.R."/>
            <person name="Richter M."/>
            <person name="Diez M.S."/>
            <person name="Solano J."/>
            <person name="Bargiela R."/>
            <person name="Golyshina O.V."/>
            <person name="Manteca A."/>
            <person name="Ramos J.L."/>
            <person name="Gallego J.R."/>
            <person name="Llorente I."/>
            <person name="Martins Dos Santos V.A."/>
            <person name="Jensen O.N."/>
            <person name="Pelaez A.I."/>
            <person name="Sanchez J."/>
            <person name="Ferrer M."/>
        </authorList>
    </citation>
    <scope>NUCLEOTIDE SEQUENCE</scope>
</reference>
<evidence type="ECO:0000313" key="1">
    <source>
        <dbReference type="EMBL" id="EQD65172.1"/>
    </source>
</evidence>
<dbReference type="InterPro" id="IPR029044">
    <property type="entry name" value="Nucleotide-diphossugar_trans"/>
</dbReference>
<organism evidence="1">
    <name type="scientific">mine drainage metagenome</name>
    <dbReference type="NCBI Taxonomy" id="410659"/>
    <lineage>
        <taxon>unclassified sequences</taxon>
        <taxon>metagenomes</taxon>
        <taxon>ecological metagenomes</taxon>
    </lineage>
</organism>
<reference evidence="1" key="1">
    <citation type="submission" date="2013-08" db="EMBL/GenBank/DDBJ databases">
        <authorList>
            <person name="Mendez C."/>
            <person name="Richter M."/>
            <person name="Ferrer M."/>
            <person name="Sanchez J."/>
        </authorList>
    </citation>
    <scope>NUCLEOTIDE SEQUENCE</scope>
</reference>